<dbReference type="SUPFAM" id="SSF46561">
    <property type="entry name" value="Ribosomal protein L29 (L29p)"/>
    <property type="match status" value="1"/>
</dbReference>
<keyword evidence="2" id="KW-0689">Ribosomal protein</keyword>
<dbReference type="InterPro" id="IPR001854">
    <property type="entry name" value="Ribosomal_uL29"/>
</dbReference>
<comment type="caution">
    <text evidence="6">The sequence shown here is derived from an EMBL/GenBank/DDBJ whole genome shotgun (WGS) entry which is preliminary data.</text>
</comment>
<dbReference type="GO" id="GO:0005840">
    <property type="term" value="C:ribosome"/>
    <property type="evidence" value="ECO:0007669"/>
    <property type="project" value="UniProtKB-KW"/>
</dbReference>
<dbReference type="AlphaFoldDB" id="A0A0G1C5R8"/>
<reference evidence="6 7" key="1">
    <citation type="journal article" date="2015" name="Nature">
        <title>rRNA introns, odd ribosomes, and small enigmatic genomes across a large radiation of phyla.</title>
        <authorList>
            <person name="Brown C.T."/>
            <person name="Hug L.A."/>
            <person name="Thomas B.C."/>
            <person name="Sharon I."/>
            <person name="Castelle C.J."/>
            <person name="Singh A."/>
            <person name="Wilkins M.J."/>
            <person name="Williams K.H."/>
            <person name="Banfield J.F."/>
        </authorList>
    </citation>
    <scope>NUCLEOTIDE SEQUENCE [LARGE SCALE GENOMIC DNA]</scope>
</reference>
<organism evidence="6 7">
    <name type="scientific">Candidatus Woesebacteria bacterium GW2011_GWC1_43_10b</name>
    <dbReference type="NCBI Taxonomy" id="1618585"/>
    <lineage>
        <taxon>Bacteria</taxon>
        <taxon>Candidatus Woeseibacteriota</taxon>
    </lineage>
</organism>
<keyword evidence="3" id="KW-0687">Ribonucleoprotein</keyword>
<dbReference type="GO" id="GO:0006412">
    <property type="term" value="P:translation"/>
    <property type="evidence" value="ECO:0007669"/>
    <property type="project" value="InterPro"/>
</dbReference>
<dbReference type="GO" id="GO:1990904">
    <property type="term" value="C:ribonucleoprotein complex"/>
    <property type="evidence" value="ECO:0007669"/>
    <property type="project" value="UniProtKB-KW"/>
</dbReference>
<evidence type="ECO:0000313" key="6">
    <source>
        <dbReference type="EMBL" id="KKS81015.1"/>
    </source>
</evidence>
<name>A0A0G1C5R8_9BACT</name>
<evidence type="ECO:0000256" key="4">
    <source>
        <dbReference type="ARBA" id="ARBA00035204"/>
    </source>
</evidence>
<gene>
    <name evidence="6" type="ORF">UV56_C0002G0020</name>
</gene>
<dbReference type="GO" id="GO:0003735">
    <property type="term" value="F:structural constituent of ribosome"/>
    <property type="evidence" value="ECO:0007669"/>
    <property type="project" value="InterPro"/>
</dbReference>
<dbReference type="Gene3D" id="1.10.287.310">
    <property type="match status" value="1"/>
</dbReference>
<comment type="similarity">
    <text evidence="1">Belongs to the universal ribosomal protein uL29 family.</text>
</comment>
<proteinExistence type="inferred from homology"/>
<dbReference type="InterPro" id="IPR036049">
    <property type="entry name" value="Ribosomal_uL29_sf"/>
</dbReference>
<dbReference type="NCBIfam" id="TIGR00012">
    <property type="entry name" value="L29"/>
    <property type="match status" value="1"/>
</dbReference>
<dbReference type="Pfam" id="PF00831">
    <property type="entry name" value="Ribosomal_L29"/>
    <property type="match status" value="1"/>
</dbReference>
<sequence>MLMKKRQLEKIKAKSVSTLRSEVLKLKKEKQIVSAQIKIGQEANLKKAHGLGRDIAQIMTIIHEKERKEK</sequence>
<evidence type="ECO:0000313" key="7">
    <source>
        <dbReference type="Proteomes" id="UP000034611"/>
    </source>
</evidence>
<evidence type="ECO:0000256" key="1">
    <source>
        <dbReference type="ARBA" id="ARBA00009254"/>
    </source>
</evidence>
<evidence type="ECO:0000256" key="5">
    <source>
        <dbReference type="ARBA" id="ARBA00035476"/>
    </source>
</evidence>
<dbReference type="EMBL" id="LCEY01000002">
    <property type="protein sequence ID" value="KKS81015.1"/>
    <property type="molecule type" value="Genomic_DNA"/>
</dbReference>
<accession>A0A0G1C5R8</accession>
<protein>
    <recommendedName>
        <fullName evidence="4">Large ribosomal subunit protein uL29</fullName>
    </recommendedName>
    <alternativeName>
        <fullName evidence="5">50S ribosomal protein L29</fullName>
    </alternativeName>
</protein>
<evidence type="ECO:0000256" key="2">
    <source>
        <dbReference type="ARBA" id="ARBA00022980"/>
    </source>
</evidence>
<evidence type="ECO:0000256" key="3">
    <source>
        <dbReference type="ARBA" id="ARBA00023274"/>
    </source>
</evidence>
<dbReference type="Proteomes" id="UP000034611">
    <property type="component" value="Unassembled WGS sequence"/>
</dbReference>